<feature type="transmembrane region" description="Helical" evidence="7">
    <location>
        <begin position="150"/>
        <end position="168"/>
    </location>
</feature>
<keyword evidence="11" id="KW-1185">Reference proteome</keyword>
<dbReference type="InterPro" id="IPR023408">
    <property type="entry name" value="MscS_beta-dom_sf"/>
</dbReference>
<evidence type="ECO:0000256" key="6">
    <source>
        <dbReference type="ARBA" id="ARBA00023136"/>
    </source>
</evidence>
<evidence type="ECO:0000256" key="1">
    <source>
        <dbReference type="ARBA" id="ARBA00004651"/>
    </source>
</evidence>
<dbReference type="SUPFAM" id="SSF82689">
    <property type="entry name" value="Mechanosensitive channel protein MscS (YggB), C-terminal domain"/>
    <property type="match status" value="1"/>
</dbReference>
<accession>A0A9X2L691</accession>
<evidence type="ECO:0000256" key="3">
    <source>
        <dbReference type="ARBA" id="ARBA00022475"/>
    </source>
</evidence>
<comment type="similarity">
    <text evidence="2">Belongs to the MscS (TC 1.A.23) family.</text>
</comment>
<reference evidence="10" key="1">
    <citation type="submission" date="2022-07" db="EMBL/GenBank/DDBJ databases">
        <title>Parvularcula maris sp. nov., an algicidal bacterium isolated from seawater.</title>
        <authorList>
            <person name="Li F."/>
        </authorList>
    </citation>
    <scope>NUCLEOTIDE SEQUENCE</scope>
    <source>
        <strain evidence="10">BGMRC 0090</strain>
    </source>
</reference>
<keyword evidence="4 7" id="KW-0812">Transmembrane</keyword>
<evidence type="ECO:0000256" key="2">
    <source>
        <dbReference type="ARBA" id="ARBA00008017"/>
    </source>
</evidence>
<protein>
    <submittedName>
        <fullName evidence="10">Mechanosensitive ion channel</fullName>
    </submittedName>
</protein>
<dbReference type="InterPro" id="IPR006685">
    <property type="entry name" value="MscS_channel_2nd"/>
</dbReference>
<dbReference type="RefSeq" id="WP_256617663.1">
    <property type="nucleotide sequence ID" value="NZ_JANIBC010000001.1"/>
</dbReference>
<proteinExistence type="inferred from homology"/>
<feature type="transmembrane region" description="Helical" evidence="7">
    <location>
        <begin position="325"/>
        <end position="343"/>
    </location>
</feature>
<name>A0A9X2L691_9PROT</name>
<dbReference type="InterPro" id="IPR010920">
    <property type="entry name" value="LSM_dom_sf"/>
</dbReference>
<feature type="transmembrane region" description="Helical" evidence="7">
    <location>
        <begin position="300"/>
        <end position="319"/>
    </location>
</feature>
<evidence type="ECO:0000313" key="10">
    <source>
        <dbReference type="EMBL" id="MCQ8183859.1"/>
    </source>
</evidence>
<dbReference type="Proteomes" id="UP001142610">
    <property type="component" value="Unassembled WGS sequence"/>
</dbReference>
<evidence type="ECO:0000256" key="4">
    <source>
        <dbReference type="ARBA" id="ARBA00022692"/>
    </source>
</evidence>
<keyword evidence="6 7" id="KW-0472">Membrane</keyword>
<dbReference type="Pfam" id="PF00924">
    <property type="entry name" value="MS_channel_2nd"/>
    <property type="match status" value="1"/>
</dbReference>
<evidence type="ECO:0000256" key="7">
    <source>
        <dbReference type="SAM" id="Phobius"/>
    </source>
</evidence>
<dbReference type="SUPFAM" id="SSF82861">
    <property type="entry name" value="Mechanosensitive channel protein MscS (YggB), transmembrane region"/>
    <property type="match status" value="1"/>
</dbReference>
<dbReference type="InterPro" id="IPR052702">
    <property type="entry name" value="MscS-like_channel"/>
</dbReference>
<dbReference type="Gene3D" id="2.30.30.60">
    <property type="match status" value="1"/>
</dbReference>
<dbReference type="PANTHER" id="PTHR30347:SF1">
    <property type="entry name" value="MECHANOSENSITIVE CHANNEL MSCK"/>
    <property type="match status" value="1"/>
</dbReference>
<dbReference type="PANTHER" id="PTHR30347">
    <property type="entry name" value="POTASSIUM CHANNEL RELATED"/>
    <property type="match status" value="1"/>
</dbReference>
<keyword evidence="3" id="KW-1003">Cell membrane</keyword>
<evidence type="ECO:0000313" key="11">
    <source>
        <dbReference type="Proteomes" id="UP001142610"/>
    </source>
</evidence>
<feature type="transmembrane region" description="Helical" evidence="7">
    <location>
        <begin position="188"/>
        <end position="207"/>
    </location>
</feature>
<dbReference type="Pfam" id="PF21082">
    <property type="entry name" value="MS_channel_3rd"/>
    <property type="match status" value="1"/>
</dbReference>
<dbReference type="InterPro" id="IPR011014">
    <property type="entry name" value="MscS_channel_TM-2"/>
</dbReference>
<feature type="transmembrane region" description="Helical" evidence="7">
    <location>
        <begin position="110"/>
        <end position="129"/>
    </location>
</feature>
<evidence type="ECO:0000259" key="8">
    <source>
        <dbReference type="Pfam" id="PF00924"/>
    </source>
</evidence>
<dbReference type="InterPro" id="IPR049278">
    <property type="entry name" value="MS_channel_C"/>
</dbReference>
<gene>
    <name evidence="10" type="ORF">NOG11_00510</name>
</gene>
<dbReference type="Gene3D" id="1.10.287.1260">
    <property type="match status" value="1"/>
</dbReference>
<dbReference type="GO" id="GO:0005886">
    <property type="term" value="C:plasma membrane"/>
    <property type="evidence" value="ECO:0007669"/>
    <property type="project" value="UniProtKB-SubCell"/>
</dbReference>
<feature type="transmembrane region" description="Helical" evidence="7">
    <location>
        <begin position="214"/>
        <end position="235"/>
    </location>
</feature>
<comment type="caution">
    <text evidence="10">The sequence shown here is derived from an EMBL/GenBank/DDBJ whole genome shotgun (WGS) entry which is preliminary data.</text>
</comment>
<dbReference type="SUPFAM" id="SSF50182">
    <property type="entry name" value="Sm-like ribonucleoproteins"/>
    <property type="match status" value="1"/>
</dbReference>
<evidence type="ECO:0000259" key="9">
    <source>
        <dbReference type="Pfam" id="PF21082"/>
    </source>
</evidence>
<keyword evidence="5 7" id="KW-1133">Transmembrane helix</keyword>
<dbReference type="AlphaFoldDB" id="A0A9X2L691"/>
<dbReference type="Gene3D" id="3.30.70.100">
    <property type="match status" value="1"/>
</dbReference>
<feature type="domain" description="Mechanosensitive ion channel MscS" evidence="8">
    <location>
        <begin position="346"/>
        <end position="412"/>
    </location>
</feature>
<dbReference type="GO" id="GO:0008381">
    <property type="term" value="F:mechanosensitive monoatomic ion channel activity"/>
    <property type="evidence" value="ECO:0007669"/>
    <property type="project" value="UniProtKB-ARBA"/>
</dbReference>
<dbReference type="EMBL" id="JANIBC010000001">
    <property type="protein sequence ID" value="MCQ8183859.1"/>
    <property type="molecule type" value="Genomic_DNA"/>
</dbReference>
<feature type="transmembrane region" description="Helical" evidence="7">
    <location>
        <begin position="255"/>
        <end position="279"/>
    </location>
</feature>
<organism evidence="10 11">
    <name type="scientific">Parvularcula maris</name>
    <dbReference type="NCBI Taxonomy" id="2965077"/>
    <lineage>
        <taxon>Bacteria</taxon>
        <taxon>Pseudomonadati</taxon>
        <taxon>Pseudomonadota</taxon>
        <taxon>Alphaproteobacteria</taxon>
        <taxon>Parvularculales</taxon>
        <taxon>Parvularculaceae</taxon>
        <taxon>Parvularcula</taxon>
    </lineage>
</organism>
<feature type="domain" description="Mechanosensitive ion channel MscS C-terminal" evidence="9">
    <location>
        <begin position="422"/>
        <end position="504"/>
    </location>
</feature>
<dbReference type="InterPro" id="IPR011066">
    <property type="entry name" value="MscS_channel_C_sf"/>
</dbReference>
<evidence type="ECO:0000256" key="5">
    <source>
        <dbReference type="ARBA" id="ARBA00022989"/>
    </source>
</evidence>
<sequence>MQETQNEQETEEGATISVDEVEVTLSDEQLDALIEAREAERAAEAEPPAEGVVEAINDEASELQDEAVEAVEEITEEGSALAELIDSEQVRAWLGDLVLWSRTELLTWNSLIQLGLVFGALIPAILFGPKLKEFILRYLSKWLPSGLPQRLGIALATLATPIGAFLWMTIFKEILSNGFNANDQFIDAAQSLLAAWIVVRLITLAIRSPFWSRVAFYVAWPIAVLDAFGVLGDVFEWMKTVSLTIAPETEERTAVALTLFDVLRAALIFAVFLQLAKLFSSIIVGQVEKTDELNPSLKALISKVINFLVPIVALVLALQVIGFNLASLAIFSGAIGLGIGLGLQKIIGNFLAGFTLLADKSIKPGDTVEVGDTFGWITEMKSRYVSIRTRDGTEHLIPNADFIENGVVNWSHHDKSVRCHAPFGVAYATKDMRRIQQIAIEAALKTPRVQESPKPVCNLTGFGDNSVDFDLRFWIVDPPNGIANVRSEIYLKIWEKFAEEGIEIPFPQRDLHLKSSDVALMPKDLPMAAE</sequence>
<comment type="subcellular location">
    <subcellularLocation>
        <location evidence="1">Cell membrane</location>
        <topology evidence="1">Multi-pass membrane protein</topology>
    </subcellularLocation>
</comment>